<dbReference type="Pfam" id="PF00010">
    <property type="entry name" value="HLH"/>
    <property type="match status" value="1"/>
</dbReference>
<dbReference type="PANTHER" id="PTHR11723">
    <property type="entry name" value="DNA-BINDING PROTEIN INHIBITOR"/>
    <property type="match status" value="1"/>
</dbReference>
<comment type="subcellular location">
    <subcellularLocation>
        <location evidence="1">Nucleus</location>
    </subcellularLocation>
</comment>
<evidence type="ECO:0000313" key="7">
    <source>
        <dbReference type="Proteomes" id="UP001152795"/>
    </source>
</evidence>
<dbReference type="GO" id="GO:0000122">
    <property type="term" value="P:negative regulation of transcription by RNA polymerase II"/>
    <property type="evidence" value="ECO:0007669"/>
    <property type="project" value="InterPro"/>
</dbReference>
<evidence type="ECO:0000256" key="4">
    <source>
        <dbReference type="ARBA" id="ARBA00023163"/>
    </source>
</evidence>
<dbReference type="GO" id="GO:0032922">
    <property type="term" value="P:circadian regulation of gene expression"/>
    <property type="evidence" value="ECO:0007669"/>
    <property type="project" value="TreeGrafter"/>
</dbReference>
<dbReference type="GO" id="GO:0005737">
    <property type="term" value="C:cytoplasm"/>
    <property type="evidence" value="ECO:0007669"/>
    <property type="project" value="InterPro"/>
</dbReference>
<dbReference type="GO" id="GO:0046983">
    <property type="term" value="F:protein dimerization activity"/>
    <property type="evidence" value="ECO:0007669"/>
    <property type="project" value="InterPro"/>
</dbReference>
<keyword evidence="5" id="KW-0539">Nucleus</keyword>
<keyword evidence="3" id="KW-0805">Transcription regulation</keyword>
<gene>
    <name evidence="6" type="ORF">PACLA_8A020759</name>
</gene>
<dbReference type="EMBL" id="CACRXK020003148">
    <property type="protein sequence ID" value="CAB3997628.1"/>
    <property type="molecule type" value="Genomic_DNA"/>
</dbReference>
<accession>A0A6S7H061</accession>
<dbReference type="PANTHER" id="PTHR11723:SF17">
    <property type="entry name" value="PROTEIN EXTRA-MACROCHAETAE"/>
    <property type="match status" value="1"/>
</dbReference>
<dbReference type="PROSITE" id="PS50888">
    <property type="entry name" value="BHLH"/>
    <property type="match status" value="1"/>
</dbReference>
<keyword evidence="4" id="KW-0804">Transcription</keyword>
<dbReference type="Proteomes" id="UP001152795">
    <property type="component" value="Unassembled WGS sequence"/>
</dbReference>
<dbReference type="InterPro" id="IPR026052">
    <property type="entry name" value="DNA-bd_prot-inh"/>
</dbReference>
<dbReference type="GO" id="GO:0030154">
    <property type="term" value="P:cell differentiation"/>
    <property type="evidence" value="ECO:0007669"/>
    <property type="project" value="TreeGrafter"/>
</dbReference>
<dbReference type="Gene3D" id="4.10.280.10">
    <property type="entry name" value="Helix-loop-helix DNA-binding domain"/>
    <property type="match status" value="1"/>
</dbReference>
<dbReference type="SMART" id="SM00353">
    <property type="entry name" value="HLH"/>
    <property type="match status" value="1"/>
</dbReference>
<protein>
    <submittedName>
        <fullName evidence="6">DNA-binding inhibitor ID-4-like</fullName>
    </submittedName>
</protein>
<dbReference type="InterPro" id="IPR036638">
    <property type="entry name" value="HLH_DNA-bd_sf"/>
</dbReference>
<evidence type="ECO:0000256" key="2">
    <source>
        <dbReference type="ARBA" id="ARBA00022491"/>
    </source>
</evidence>
<evidence type="ECO:0000256" key="5">
    <source>
        <dbReference type="ARBA" id="ARBA00023242"/>
    </source>
</evidence>
<reference evidence="6" key="1">
    <citation type="submission" date="2020-04" db="EMBL/GenBank/DDBJ databases">
        <authorList>
            <person name="Alioto T."/>
            <person name="Alioto T."/>
            <person name="Gomez Garrido J."/>
        </authorList>
    </citation>
    <scope>NUCLEOTIDE SEQUENCE</scope>
    <source>
        <strain evidence="6">A484AB</strain>
    </source>
</reference>
<sequence length="106" mass="12081">MKPTKTTDNARNGLPDLRRVQTGLHITRTRARVAQRVAHGPRQRSIEDCIQRLKLMVPNIRTDEKLDEFEILQRVIEYIQLLEEALGISVTPLVPSVQGSKKISLN</sequence>
<evidence type="ECO:0000313" key="6">
    <source>
        <dbReference type="EMBL" id="CAB3997628.1"/>
    </source>
</evidence>
<dbReference type="InterPro" id="IPR011598">
    <property type="entry name" value="bHLH_dom"/>
</dbReference>
<dbReference type="GO" id="GO:0005634">
    <property type="term" value="C:nucleus"/>
    <property type="evidence" value="ECO:0007669"/>
    <property type="project" value="UniProtKB-SubCell"/>
</dbReference>
<keyword evidence="2" id="KW-0678">Repressor</keyword>
<comment type="caution">
    <text evidence="6">The sequence shown here is derived from an EMBL/GenBank/DDBJ whole genome shotgun (WGS) entry which is preliminary data.</text>
</comment>
<proteinExistence type="predicted"/>
<dbReference type="AlphaFoldDB" id="A0A6S7H061"/>
<dbReference type="OrthoDB" id="10047910at2759"/>
<organism evidence="6 7">
    <name type="scientific">Paramuricea clavata</name>
    <name type="common">Red gorgonian</name>
    <name type="synonym">Violescent sea-whip</name>
    <dbReference type="NCBI Taxonomy" id="317549"/>
    <lineage>
        <taxon>Eukaryota</taxon>
        <taxon>Metazoa</taxon>
        <taxon>Cnidaria</taxon>
        <taxon>Anthozoa</taxon>
        <taxon>Octocorallia</taxon>
        <taxon>Malacalcyonacea</taxon>
        <taxon>Plexauridae</taxon>
        <taxon>Paramuricea</taxon>
    </lineage>
</organism>
<keyword evidence="7" id="KW-1185">Reference proteome</keyword>
<evidence type="ECO:0000256" key="3">
    <source>
        <dbReference type="ARBA" id="ARBA00023015"/>
    </source>
</evidence>
<name>A0A6S7H061_PARCT</name>
<evidence type="ECO:0000256" key="1">
    <source>
        <dbReference type="ARBA" id="ARBA00004123"/>
    </source>
</evidence>
<dbReference type="SUPFAM" id="SSF47459">
    <property type="entry name" value="HLH, helix-loop-helix DNA-binding domain"/>
    <property type="match status" value="1"/>
</dbReference>